<accession>A0A166BGZ9</accession>
<organism evidence="1 2">
    <name type="scientific">Exidia glandulosa HHB12029</name>
    <dbReference type="NCBI Taxonomy" id="1314781"/>
    <lineage>
        <taxon>Eukaryota</taxon>
        <taxon>Fungi</taxon>
        <taxon>Dikarya</taxon>
        <taxon>Basidiomycota</taxon>
        <taxon>Agaricomycotina</taxon>
        <taxon>Agaricomycetes</taxon>
        <taxon>Auriculariales</taxon>
        <taxon>Exidiaceae</taxon>
        <taxon>Exidia</taxon>
    </lineage>
</organism>
<proteinExistence type="predicted"/>
<name>A0A166BGZ9_EXIGL</name>
<evidence type="ECO:0000313" key="2">
    <source>
        <dbReference type="Proteomes" id="UP000077266"/>
    </source>
</evidence>
<dbReference type="AlphaFoldDB" id="A0A166BGZ9"/>
<sequence length="246" mass="27927">MHDPAHDSETESTDDGWQQRLYTGLTTLGEQQRQMATLYGWYEAECAFCNSERGEHEWNAEGSERVRFFVDVAGESRAFAAMAMLIRGTFLAYPMRLLNATRLKTSNDPRILARDLYVAAWSLESHFPAPDADGQHLFDWRKDAMVVADTLKHVEQCGMHILAEPIKRKLRDLCDLARHRLKHGQYSDAGLGGMANEFDVLGETVGRGEVLEVWDRMSRAVSDGTVLVGDFVKELTILKDRRSVYE</sequence>
<reference evidence="1 2" key="1">
    <citation type="journal article" date="2016" name="Mol. Biol. Evol.">
        <title>Comparative Genomics of Early-Diverging Mushroom-Forming Fungi Provides Insights into the Origins of Lignocellulose Decay Capabilities.</title>
        <authorList>
            <person name="Nagy L.G."/>
            <person name="Riley R."/>
            <person name="Tritt A."/>
            <person name="Adam C."/>
            <person name="Daum C."/>
            <person name="Floudas D."/>
            <person name="Sun H."/>
            <person name="Yadav J.S."/>
            <person name="Pangilinan J."/>
            <person name="Larsson K.H."/>
            <person name="Matsuura K."/>
            <person name="Barry K."/>
            <person name="Labutti K."/>
            <person name="Kuo R."/>
            <person name="Ohm R.A."/>
            <person name="Bhattacharya S.S."/>
            <person name="Shirouzu T."/>
            <person name="Yoshinaga Y."/>
            <person name="Martin F.M."/>
            <person name="Grigoriev I.V."/>
            <person name="Hibbett D.S."/>
        </authorList>
    </citation>
    <scope>NUCLEOTIDE SEQUENCE [LARGE SCALE GENOMIC DNA]</scope>
    <source>
        <strain evidence="1 2">HHB12029</strain>
    </source>
</reference>
<keyword evidence="2" id="KW-1185">Reference proteome</keyword>
<dbReference type="InParanoid" id="A0A166BGZ9"/>
<evidence type="ECO:0000313" key="1">
    <source>
        <dbReference type="EMBL" id="KZW01010.1"/>
    </source>
</evidence>
<dbReference type="EMBL" id="KV425897">
    <property type="protein sequence ID" value="KZW01010.1"/>
    <property type="molecule type" value="Genomic_DNA"/>
</dbReference>
<dbReference type="Proteomes" id="UP000077266">
    <property type="component" value="Unassembled WGS sequence"/>
</dbReference>
<gene>
    <name evidence="1" type="ORF">EXIGLDRAFT_761292</name>
</gene>
<protein>
    <submittedName>
        <fullName evidence="1">Uncharacterized protein</fullName>
    </submittedName>
</protein>